<dbReference type="Proteomes" id="UP000564496">
    <property type="component" value="Unassembled WGS sequence"/>
</dbReference>
<dbReference type="AlphaFoldDB" id="A0A7Z0DQN3"/>
<reference evidence="1 2" key="1">
    <citation type="submission" date="2020-07" db="EMBL/GenBank/DDBJ databases">
        <title>Sequencing the genomes of 1000 actinobacteria strains.</title>
        <authorList>
            <person name="Klenk H.-P."/>
        </authorList>
    </citation>
    <scope>NUCLEOTIDE SEQUENCE [LARGE SCALE GENOMIC DNA]</scope>
    <source>
        <strain evidence="1 2">DSM 26487</strain>
    </source>
</reference>
<accession>A0A7Z0DQN3</accession>
<proteinExistence type="predicted"/>
<comment type="caution">
    <text evidence="1">The sequence shown here is derived from an EMBL/GenBank/DDBJ whole genome shotgun (WGS) entry which is preliminary data.</text>
</comment>
<gene>
    <name evidence="1" type="ORF">BJ988_004247</name>
</gene>
<dbReference type="EMBL" id="JACBZR010000001">
    <property type="protein sequence ID" value="NYI79599.1"/>
    <property type="molecule type" value="Genomic_DNA"/>
</dbReference>
<keyword evidence="2" id="KW-1185">Reference proteome</keyword>
<sequence>MSTESSSRLDLPLAGLAALFLGSGTLHLVRPQVFEPIVPPALPEARKVVEVSGIAEIVCGLGLLHPKTRRIAGLASAALLVGVLPANVQMSVDAGKRANRKRTAKSGAYFAGTLARLPLQWPMIKVALRAGKGTGA</sequence>
<name>A0A7Z0DQN3_9ACTN</name>
<dbReference type="PANTHER" id="PTHR36974:SF1">
    <property type="entry name" value="DOXX FAMILY MEMBRANE PROTEIN"/>
    <property type="match status" value="1"/>
</dbReference>
<dbReference type="RefSeq" id="WP_179659886.1">
    <property type="nucleotide sequence ID" value="NZ_JACBZR010000001.1"/>
</dbReference>
<organism evidence="1 2">
    <name type="scientific">Nocardioides panzhihuensis</name>
    <dbReference type="NCBI Taxonomy" id="860243"/>
    <lineage>
        <taxon>Bacteria</taxon>
        <taxon>Bacillati</taxon>
        <taxon>Actinomycetota</taxon>
        <taxon>Actinomycetes</taxon>
        <taxon>Propionibacteriales</taxon>
        <taxon>Nocardioidaceae</taxon>
        <taxon>Nocardioides</taxon>
    </lineage>
</organism>
<dbReference type="PANTHER" id="PTHR36974">
    <property type="entry name" value="MEMBRANE PROTEIN-RELATED"/>
    <property type="match status" value="1"/>
</dbReference>
<evidence type="ECO:0000313" key="2">
    <source>
        <dbReference type="Proteomes" id="UP000564496"/>
    </source>
</evidence>
<protein>
    <submittedName>
        <fullName evidence="1">Putative membrane protein</fullName>
    </submittedName>
</protein>
<evidence type="ECO:0000313" key="1">
    <source>
        <dbReference type="EMBL" id="NYI79599.1"/>
    </source>
</evidence>